<comment type="caution">
    <text evidence="1">The sequence shown here is derived from an EMBL/GenBank/DDBJ whole genome shotgun (WGS) entry which is preliminary data.</text>
</comment>
<protein>
    <submittedName>
        <fullName evidence="1">Uncharacterized protein</fullName>
    </submittedName>
</protein>
<gene>
    <name evidence="1" type="ORF">N8T08_008832</name>
</gene>
<dbReference type="Proteomes" id="UP001177260">
    <property type="component" value="Unassembled WGS sequence"/>
</dbReference>
<keyword evidence="2" id="KW-1185">Reference proteome</keyword>
<dbReference type="EMBL" id="JAOPJF010000060">
    <property type="protein sequence ID" value="KAK1141734.1"/>
    <property type="molecule type" value="Genomic_DNA"/>
</dbReference>
<reference evidence="1 2" key="1">
    <citation type="journal article" date="2023" name="ACS Omega">
        <title>Identification of the Neoaspergillic Acid Biosynthesis Gene Cluster by Establishing an In Vitro CRISPR-Ribonucleoprotein Genetic System in Aspergillus melleus.</title>
        <authorList>
            <person name="Yuan B."/>
            <person name="Grau M.F."/>
            <person name="Murata R.M."/>
            <person name="Torok T."/>
            <person name="Venkateswaran K."/>
            <person name="Stajich J.E."/>
            <person name="Wang C.C.C."/>
        </authorList>
    </citation>
    <scope>NUCLEOTIDE SEQUENCE [LARGE SCALE GENOMIC DNA]</scope>
    <source>
        <strain evidence="1 2">IMV 1140</strain>
    </source>
</reference>
<proteinExistence type="predicted"/>
<organism evidence="1 2">
    <name type="scientific">Aspergillus melleus</name>
    <dbReference type="NCBI Taxonomy" id="138277"/>
    <lineage>
        <taxon>Eukaryota</taxon>
        <taxon>Fungi</taxon>
        <taxon>Dikarya</taxon>
        <taxon>Ascomycota</taxon>
        <taxon>Pezizomycotina</taxon>
        <taxon>Eurotiomycetes</taxon>
        <taxon>Eurotiomycetidae</taxon>
        <taxon>Eurotiales</taxon>
        <taxon>Aspergillaceae</taxon>
        <taxon>Aspergillus</taxon>
        <taxon>Aspergillus subgen. Circumdati</taxon>
    </lineage>
</organism>
<sequence length="309" mass="34591">MAIAVAGGTGGVGKTIVSKLKGKVIILTRSTPEPSDISSPETRQKVQVDYDDISSLAKTLEENAVHTVISAISIYDEQMSQSQLNLIQAADKSNATTRFIPSEYSFIQTKELLHVDPSIQHFLDAVDLLRKTNLQCTRVIPGFFMDYWGMNSEKEIQSNLQPMTFGTDIANCKAAIPGDGNDRICMTHSEDMARFIARLLEEDDWPEFSIVVGDEPTYNDIVRLGQEVRGKEFEVVYDGPESIKQGEITVPEMPPGCLYSEDEVYETTVLVSRLTIAGVFDLPKESRLNERFPDIHTKKLKTFMIESWN</sequence>
<name>A0ACC3AVC8_9EURO</name>
<accession>A0ACC3AVC8</accession>
<evidence type="ECO:0000313" key="1">
    <source>
        <dbReference type="EMBL" id="KAK1141734.1"/>
    </source>
</evidence>
<evidence type="ECO:0000313" key="2">
    <source>
        <dbReference type="Proteomes" id="UP001177260"/>
    </source>
</evidence>